<keyword evidence="2" id="KW-1185">Reference proteome</keyword>
<gene>
    <name evidence="1" type="ORF">PR048_023702</name>
</gene>
<reference evidence="1 2" key="1">
    <citation type="submission" date="2023-02" db="EMBL/GenBank/DDBJ databases">
        <title>LHISI_Scaffold_Assembly.</title>
        <authorList>
            <person name="Stuart O.P."/>
            <person name="Cleave R."/>
            <person name="Magrath M.J.L."/>
            <person name="Mikheyev A.S."/>
        </authorList>
    </citation>
    <scope>NUCLEOTIDE SEQUENCE [LARGE SCALE GENOMIC DNA]</scope>
    <source>
        <strain evidence="1">Daus_M_001</strain>
        <tissue evidence="1">Leg muscle</tissue>
    </source>
</reference>
<proteinExistence type="predicted"/>
<evidence type="ECO:0000313" key="1">
    <source>
        <dbReference type="EMBL" id="KAJ8875801.1"/>
    </source>
</evidence>
<dbReference type="Proteomes" id="UP001159363">
    <property type="component" value="Chromosome 8"/>
</dbReference>
<name>A0ABQ9GUU8_9NEOP</name>
<accession>A0ABQ9GUU8</accession>
<organism evidence="1 2">
    <name type="scientific">Dryococelus australis</name>
    <dbReference type="NCBI Taxonomy" id="614101"/>
    <lineage>
        <taxon>Eukaryota</taxon>
        <taxon>Metazoa</taxon>
        <taxon>Ecdysozoa</taxon>
        <taxon>Arthropoda</taxon>
        <taxon>Hexapoda</taxon>
        <taxon>Insecta</taxon>
        <taxon>Pterygota</taxon>
        <taxon>Neoptera</taxon>
        <taxon>Polyneoptera</taxon>
        <taxon>Phasmatodea</taxon>
        <taxon>Verophasmatodea</taxon>
        <taxon>Anareolatae</taxon>
        <taxon>Phasmatidae</taxon>
        <taxon>Eurycanthinae</taxon>
        <taxon>Dryococelus</taxon>
    </lineage>
</organism>
<comment type="caution">
    <text evidence="1">The sequence shown here is derived from an EMBL/GenBank/DDBJ whole genome shotgun (WGS) entry which is preliminary data.</text>
</comment>
<protein>
    <submittedName>
        <fullName evidence="1">Uncharacterized protein</fullName>
    </submittedName>
</protein>
<dbReference type="EMBL" id="JARBHB010000009">
    <property type="protein sequence ID" value="KAJ8875801.1"/>
    <property type="molecule type" value="Genomic_DNA"/>
</dbReference>
<sequence>MDIQYIPQLYPLQRKPKNLVKAGA</sequence>
<evidence type="ECO:0000313" key="2">
    <source>
        <dbReference type="Proteomes" id="UP001159363"/>
    </source>
</evidence>